<sequence length="153" mass="17161">MKDIDRLDRKILRALQKEGRLSNLELADRVSLSPTATAERVKRLTREGYITGYSALLSPEKLGRNLLVFVQVKLDRTTPDVFDAFAAAVKRSDDVMECHMVAGGFDYLVKARVAGMEAYRQFLSEVILPLPGVRETHTYAVMEEIKGTGYIPV</sequence>
<dbReference type="Gene3D" id="3.30.70.920">
    <property type="match status" value="1"/>
</dbReference>
<dbReference type="PANTHER" id="PTHR30154:SF0">
    <property type="entry name" value="LEUCINE-RESPONSIVE REGULATORY PROTEIN"/>
    <property type="match status" value="1"/>
</dbReference>
<protein>
    <submittedName>
        <fullName evidence="6">Leucine-responsive regulatory protein</fullName>
    </submittedName>
</protein>
<dbReference type="eggNOG" id="COG1522">
    <property type="taxonomic scope" value="Bacteria"/>
</dbReference>
<dbReference type="SUPFAM" id="SSF54909">
    <property type="entry name" value="Dimeric alpha+beta barrel"/>
    <property type="match status" value="1"/>
</dbReference>
<dbReference type="PRINTS" id="PR00033">
    <property type="entry name" value="HTHASNC"/>
</dbReference>
<dbReference type="PROSITE" id="PS50956">
    <property type="entry name" value="HTH_ASNC_2"/>
    <property type="match status" value="1"/>
</dbReference>
<organism evidence="6 7">
    <name type="scientific">Neorhizobium galegae bv. orientalis str. HAMBI 540</name>
    <dbReference type="NCBI Taxonomy" id="1028800"/>
    <lineage>
        <taxon>Bacteria</taxon>
        <taxon>Pseudomonadati</taxon>
        <taxon>Pseudomonadota</taxon>
        <taxon>Alphaproteobacteria</taxon>
        <taxon>Hyphomicrobiales</taxon>
        <taxon>Rhizobiaceae</taxon>
        <taxon>Rhizobium/Agrobacterium group</taxon>
        <taxon>Neorhizobium</taxon>
    </lineage>
</organism>
<keyword evidence="3" id="KW-0010">Activator</keyword>
<evidence type="ECO:0000313" key="7">
    <source>
        <dbReference type="Proteomes" id="UP000028181"/>
    </source>
</evidence>
<evidence type="ECO:0000313" key="6">
    <source>
        <dbReference type="EMBL" id="CDN48746.1"/>
    </source>
</evidence>
<dbReference type="GO" id="GO:0006355">
    <property type="term" value="P:regulation of DNA-templated transcription"/>
    <property type="evidence" value="ECO:0007669"/>
    <property type="project" value="UniProtKB-ARBA"/>
</dbReference>
<dbReference type="Proteomes" id="UP000028181">
    <property type="component" value="Chromosome I"/>
</dbReference>
<dbReference type="AlphaFoldDB" id="A0A068SSK7"/>
<dbReference type="InterPro" id="IPR000485">
    <property type="entry name" value="AsnC-type_HTH_dom"/>
</dbReference>
<dbReference type="HOGENOM" id="CLU_091233_0_0_5"/>
<dbReference type="SMART" id="SM00344">
    <property type="entry name" value="HTH_ASNC"/>
    <property type="match status" value="1"/>
</dbReference>
<dbReference type="SUPFAM" id="SSF46785">
    <property type="entry name" value="Winged helix' DNA-binding domain"/>
    <property type="match status" value="1"/>
</dbReference>
<reference evidence="7" key="1">
    <citation type="journal article" date="2014" name="BMC Genomics">
        <title>Genome sequencing of two Neorhizobium galegae strains reveals a noeT gene responsible for the unusual acetylation of the nodulation factors.</title>
        <authorList>
            <person name="Osterman J."/>
            <person name="Marsh J."/>
            <person name="Laine P.K."/>
            <person name="Zeng Z."/>
            <person name="Alatalo E."/>
            <person name="Sullivan J.T."/>
            <person name="Young J.P."/>
            <person name="Thomas-Oates J."/>
            <person name="Paulin L."/>
            <person name="Lindstrom K."/>
        </authorList>
    </citation>
    <scope>NUCLEOTIDE SEQUENCE [LARGE SCALE GENOMIC DNA]</scope>
    <source>
        <strain evidence="7">HAMBI 540</strain>
    </source>
</reference>
<keyword evidence="2" id="KW-0238">DNA-binding</keyword>
<evidence type="ECO:0000259" key="5">
    <source>
        <dbReference type="PROSITE" id="PS50956"/>
    </source>
</evidence>
<evidence type="ECO:0000256" key="2">
    <source>
        <dbReference type="ARBA" id="ARBA00023125"/>
    </source>
</evidence>
<dbReference type="GO" id="GO:0005829">
    <property type="term" value="C:cytosol"/>
    <property type="evidence" value="ECO:0007669"/>
    <property type="project" value="TreeGrafter"/>
</dbReference>
<feature type="domain" description="HTH asnC-type" evidence="5">
    <location>
        <begin position="4"/>
        <end position="65"/>
    </location>
</feature>
<keyword evidence="7" id="KW-1185">Reference proteome</keyword>
<gene>
    <name evidence="6" type="ORF">RG540_CH25800</name>
</gene>
<evidence type="ECO:0000256" key="4">
    <source>
        <dbReference type="ARBA" id="ARBA00023163"/>
    </source>
</evidence>
<dbReference type="PATRIC" id="fig|1028800.3.peg.2608"/>
<dbReference type="InterPro" id="IPR036390">
    <property type="entry name" value="WH_DNA-bd_sf"/>
</dbReference>
<evidence type="ECO:0000256" key="3">
    <source>
        <dbReference type="ARBA" id="ARBA00023159"/>
    </source>
</evidence>
<dbReference type="GO" id="GO:0043200">
    <property type="term" value="P:response to amino acid"/>
    <property type="evidence" value="ECO:0007669"/>
    <property type="project" value="TreeGrafter"/>
</dbReference>
<dbReference type="Pfam" id="PF13412">
    <property type="entry name" value="HTH_24"/>
    <property type="match status" value="1"/>
</dbReference>
<dbReference type="PANTHER" id="PTHR30154">
    <property type="entry name" value="LEUCINE-RESPONSIVE REGULATORY PROTEIN"/>
    <property type="match status" value="1"/>
</dbReference>
<dbReference type="KEGG" id="ngg:RG540_CH25800"/>
<dbReference type="RefSeq" id="WP_038544317.1">
    <property type="nucleotide sequence ID" value="NZ_HG938353.1"/>
</dbReference>
<keyword evidence="4" id="KW-0804">Transcription</keyword>
<dbReference type="InterPro" id="IPR019888">
    <property type="entry name" value="Tscrpt_reg_AsnC-like"/>
</dbReference>
<dbReference type="GO" id="GO:0043565">
    <property type="term" value="F:sequence-specific DNA binding"/>
    <property type="evidence" value="ECO:0007669"/>
    <property type="project" value="InterPro"/>
</dbReference>
<dbReference type="OrthoDB" id="9802341at2"/>
<keyword evidence="1" id="KW-0805">Transcription regulation</keyword>
<dbReference type="InterPro" id="IPR019887">
    <property type="entry name" value="Tscrpt_reg_AsnC/Lrp_C"/>
</dbReference>
<dbReference type="CDD" id="cd00090">
    <property type="entry name" value="HTH_ARSR"/>
    <property type="match status" value="1"/>
</dbReference>
<dbReference type="InterPro" id="IPR036388">
    <property type="entry name" value="WH-like_DNA-bd_sf"/>
</dbReference>
<dbReference type="EMBL" id="HG938353">
    <property type="protein sequence ID" value="CDN48746.1"/>
    <property type="molecule type" value="Genomic_DNA"/>
</dbReference>
<dbReference type="Pfam" id="PF01037">
    <property type="entry name" value="AsnC_trans_reg"/>
    <property type="match status" value="1"/>
</dbReference>
<accession>A0A068SSK7</accession>
<evidence type="ECO:0000256" key="1">
    <source>
        <dbReference type="ARBA" id="ARBA00023015"/>
    </source>
</evidence>
<dbReference type="GeneID" id="24255984"/>
<proteinExistence type="predicted"/>
<dbReference type="InterPro" id="IPR011008">
    <property type="entry name" value="Dimeric_a/b-barrel"/>
</dbReference>
<dbReference type="InterPro" id="IPR011991">
    <property type="entry name" value="ArsR-like_HTH"/>
</dbReference>
<name>A0A068SSK7_NEOGA</name>
<dbReference type="Gene3D" id="1.10.10.10">
    <property type="entry name" value="Winged helix-like DNA-binding domain superfamily/Winged helix DNA-binding domain"/>
    <property type="match status" value="1"/>
</dbReference>